<dbReference type="InterPro" id="IPR017894">
    <property type="entry name" value="HTH_IS21_transposase_type"/>
</dbReference>
<keyword evidence="4" id="KW-1185">Reference proteome</keyword>
<feature type="compositionally biased region" description="Low complexity" evidence="1">
    <location>
        <begin position="13"/>
        <end position="23"/>
    </location>
</feature>
<comment type="caution">
    <text evidence="3">The sequence shown here is derived from an EMBL/GenBank/DDBJ whole genome shotgun (WGS) entry which is preliminary data.</text>
</comment>
<feature type="domain" description="HTH IS21-type" evidence="2">
    <location>
        <begin position="205"/>
        <end position="268"/>
    </location>
</feature>
<sequence length="441" mass="48122">MRGIVAAGARLSAADGDGCAGRWAAGGGPRAGTASEVPDARLPPHLPRAGARGAGALSAPHRPPDQAGPGRGPRVSGPGGIAFAGDTRGEPVAAHGPAHPPTDPVTHRAETHERIDVLPDRTADTLQAWLRDHPGIQIICRDGSATYAEAIHRALPDAVQVADRWHLWHNLCEAALSEVKAHSSCWAGVLDAPIYDGPRAQTTLERWHQVHGLLDQGVGLLECARRLQLALNTVKRYARADRPERMLRVPKYRAGLVDPYREHLRKRRAENPAVPVKHLFEEIKDLGFTGCLNLLHKYINQGRADADRPHISPRRLARMILTRPDNLKSEHHDLLARLTAACPEMTELAVNIRDFATLLTPRQGNADRLSAWIVQVRATGLPHLHAFTRGLDRDRAAVIAALTLPYSNGPTEGVNTKTKRIARQMHGRAGFTLLRHRILLG</sequence>
<dbReference type="EMBL" id="BOOK01000008">
    <property type="protein sequence ID" value="GIH99354.1"/>
    <property type="molecule type" value="Genomic_DNA"/>
</dbReference>
<dbReference type="Proteomes" id="UP000634476">
    <property type="component" value="Unassembled WGS sequence"/>
</dbReference>
<dbReference type="NCBIfam" id="NF033550">
    <property type="entry name" value="transpos_ISL3"/>
    <property type="match status" value="1"/>
</dbReference>
<organism evidence="3 4">
    <name type="scientific">Planobispora takensis</name>
    <dbReference type="NCBI Taxonomy" id="1367882"/>
    <lineage>
        <taxon>Bacteria</taxon>
        <taxon>Bacillati</taxon>
        <taxon>Actinomycetota</taxon>
        <taxon>Actinomycetes</taxon>
        <taxon>Streptosporangiales</taxon>
        <taxon>Streptosporangiaceae</taxon>
        <taxon>Planobispora</taxon>
    </lineage>
</organism>
<dbReference type="InterPro" id="IPR002560">
    <property type="entry name" value="Transposase_DDE"/>
</dbReference>
<feature type="region of interest" description="Disordered" evidence="1">
    <location>
        <begin position="1"/>
        <end position="106"/>
    </location>
</feature>
<evidence type="ECO:0000313" key="3">
    <source>
        <dbReference type="EMBL" id="GIH99354.1"/>
    </source>
</evidence>
<dbReference type="Pfam" id="PF01610">
    <property type="entry name" value="DDE_Tnp_ISL3"/>
    <property type="match status" value="2"/>
</dbReference>
<dbReference type="PROSITE" id="PS50531">
    <property type="entry name" value="HTH_IS21"/>
    <property type="match status" value="1"/>
</dbReference>
<reference evidence="3" key="1">
    <citation type="submission" date="2021-01" db="EMBL/GenBank/DDBJ databases">
        <title>Whole genome shotgun sequence of Planobispora takensis NBRC 109077.</title>
        <authorList>
            <person name="Komaki H."/>
            <person name="Tamura T."/>
        </authorList>
    </citation>
    <scope>NUCLEOTIDE SEQUENCE</scope>
    <source>
        <strain evidence="3">NBRC 109077</strain>
    </source>
</reference>
<proteinExistence type="predicted"/>
<gene>
    <name evidence="3" type="ORF">Pta02_13630</name>
</gene>
<protein>
    <recommendedName>
        <fullName evidence="2">HTH IS21-type domain-containing protein</fullName>
    </recommendedName>
</protein>
<dbReference type="InterPro" id="IPR047951">
    <property type="entry name" value="Transpos_ISL3"/>
</dbReference>
<accession>A0A8J3SW19</accession>
<evidence type="ECO:0000256" key="1">
    <source>
        <dbReference type="SAM" id="MobiDB-lite"/>
    </source>
</evidence>
<dbReference type="PANTHER" id="PTHR33498">
    <property type="entry name" value="TRANSPOSASE FOR INSERTION SEQUENCE ELEMENT IS1557"/>
    <property type="match status" value="1"/>
</dbReference>
<evidence type="ECO:0000259" key="2">
    <source>
        <dbReference type="PROSITE" id="PS50531"/>
    </source>
</evidence>
<dbReference type="PANTHER" id="PTHR33498:SF1">
    <property type="entry name" value="TRANSPOSASE FOR INSERTION SEQUENCE ELEMENT IS1557"/>
    <property type="match status" value="1"/>
</dbReference>
<name>A0A8J3SW19_9ACTN</name>
<evidence type="ECO:0000313" key="4">
    <source>
        <dbReference type="Proteomes" id="UP000634476"/>
    </source>
</evidence>
<dbReference type="AlphaFoldDB" id="A0A8J3SW19"/>